<dbReference type="FunFam" id="3.90.1180.10:FF:000002">
    <property type="entry name" value="60S ribosomal protein L16"/>
    <property type="match status" value="1"/>
</dbReference>
<evidence type="ECO:0000256" key="4">
    <source>
        <dbReference type="SAM" id="MobiDB-lite"/>
    </source>
</evidence>
<name>A0A7S1PW21_NEODS</name>
<dbReference type="PANTHER" id="PTHR11545">
    <property type="entry name" value="RIBOSOMAL PROTEIN L13"/>
    <property type="match status" value="1"/>
</dbReference>
<dbReference type="GO" id="GO:0006412">
    <property type="term" value="P:translation"/>
    <property type="evidence" value="ECO:0007669"/>
    <property type="project" value="InterPro"/>
</dbReference>
<evidence type="ECO:0000256" key="1">
    <source>
        <dbReference type="ARBA" id="ARBA00006227"/>
    </source>
</evidence>
<gene>
    <name evidence="5" type="ORF">NDES1114_LOCUS8697</name>
</gene>
<keyword evidence="3" id="KW-0687">Ribonucleoprotein</keyword>
<protein>
    <recommendedName>
        <fullName evidence="6">60S ribosomal protein L13a</fullName>
    </recommendedName>
</protein>
<dbReference type="SUPFAM" id="SSF52161">
    <property type="entry name" value="Ribosomal protein L13"/>
    <property type="match status" value="1"/>
</dbReference>
<dbReference type="PANTHER" id="PTHR11545:SF3">
    <property type="entry name" value="LARGE RIBOSOMAL SUBUNIT PROTEIN UL13"/>
    <property type="match status" value="1"/>
</dbReference>
<dbReference type="NCBIfam" id="TIGR01077">
    <property type="entry name" value="L13_A_E"/>
    <property type="match status" value="1"/>
</dbReference>
<proteinExistence type="inferred from homology"/>
<evidence type="ECO:0000256" key="2">
    <source>
        <dbReference type="ARBA" id="ARBA00022980"/>
    </source>
</evidence>
<dbReference type="GO" id="GO:0003729">
    <property type="term" value="F:mRNA binding"/>
    <property type="evidence" value="ECO:0007669"/>
    <property type="project" value="TreeGrafter"/>
</dbReference>
<dbReference type="Pfam" id="PF00572">
    <property type="entry name" value="Ribosomal_L13"/>
    <property type="match status" value="1"/>
</dbReference>
<dbReference type="InterPro" id="IPR036899">
    <property type="entry name" value="Ribosomal_uL13_sf"/>
</dbReference>
<accession>A0A7S1PW21</accession>
<comment type="similarity">
    <text evidence="1">Belongs to the universal ribosomal protein uL13 family.</text>
</comment>
<evidence type="ECO:0000256" key="3">
    <source>
        <dbReference type="ARBA" id="ARBA00023274"/>
    </source>
</evidence>
<dbReference type="Gene3D" id="3.90.1180.10">
    <property type="entry name" value="Ribosomal protein L13"/>
    <property type="match status" value="1"/>
</dbReference>
<dbReference type="HAMAP" id="MF_01366">
    <property type="entry name" value="Ribosomal_uL13"/>
    <property type="match status" value="1"/>
</dbReference>
<keyword evidence="2" id="KW-0689">Ribosomal protein</keyword>
<dbReference type="GO" id="GO:0022625">
    <property type="term" value="C:cytosolic large ribosomal subunit"/>
    <property type="evidence" value="ECO:0007669"/>
    <property type="project" value="TreeGrafter"/>
</dbReference>
<sequence length="222" mass="25239">MVKPSRKNVDRANRKNAKKHTPEVVTVDLKDHMIGRAAAVIAKQLLLGKRVTVVRVDEANIAGTEIRNKVKYLNFLRKRKLTNPTLGPFHQRSPAEVFTRVVRGMLPFYTKRGKAALRRLQTFEGVPSSIARKGQRFTIPKAERRNRLQPERAYTVLGNMCQHVGWKYKAVVDKLEKARKEKAARHFKRRAVVKAAWDSARKEALGKISPQNRAILAKFGAA</sequence>
<dbReference type="GO" id="GO:0003735">
    <property type="term" value="F:structural constituent of ribosome"/>
    <property type="evidence" value="ECO:0007669"/>
    <property type="project" value="InterPro"/>
</dbReference>
<organism evidence="5">
    <name type="scientific">Neobodo designis</name>
    <name type="common">Flagellated protozoan</name>
    <name type="synonym">Bodo designis</name>
    <dbReference type="NCBI Taxonomy" id="312471"/>
    <lineage>
        <taxon>Eukaryota</taxon>
        <taxon>Discoba</taxon>
        <taxon>Euglenozoa</taxon>
        <taxon>Kinetoplastea</taxon>
        <taxon>Metakinetoplastina</taxon>
        <taxon>Neobodonida</taxon>
        <taxon>Neobodo</taxon>
    </lineage>
</organism>
<evidence type="ECO:0008006" key="6">
    <source>
        <dbReference type="Google" id="ProtNLM"/>
    </source>
</evidence>
<dbReference type="EMBL" id="HBGF01013160">
    <property type="protein sequence ID" value="CAD9103808.1"/>
    <property type="molecule type" value="Transcribed_RNA"/>
</dbReference>
<dbReference type="InterPro" id="IPR005755">
    <property type="entry name" value="Ribosomal_uL13_euk/arc"/>
</dbReference>
<dbReference type="GO" id="GO:0017148">
    <property type="term" value="P:negative regulation of translation"/>
    <property type="evidence" value="ECO:0007669"/>
    <property type="project" value="TreeGrafter"/>
</dbReference>
<feature type="region of interest" description="Disordered" evidence="4">
    <location>
        <begin position="1"/>
        <end position="21"/>
    </location>
</feature>
<reference evidence="5" key="1">
    <citation type="submission" date="2021-01" db="EMBL/GenBank/DDBJ databases">
        <authorList>
            <person name="Corre E."/>
            <person name="Pelletier E."/>
            <person name="Niang G."/>
            <person name="Scheremetjew M."/>
            <person name="Finn R."/>
            <person name="Kale V."/>
            <person name="Holt S."/>
            <person name="Cochrane G."/>
            <person name="Meng A."/>
            <person name="Brown T."/>
            <person name="Cohen L."/>
        </authorList>
    </citation>
    <scope>NUCLEOTIDE SEQUENCE</scope>
    <source>
        <strain evidence="5">CCAP 1951/1</strain>
    </source>
</reference>
<dbReference type="InterPro" id="IPR005822">
    <property type="entry name" value="Ribosomal_uL13"/>
</dbReference>
<dbReference type="Gene3D" id="6.10.250.3250">
    <property type="match status" value="1"/>
</dbReference>
<dbReference type="CDD" id="cd00392">
    <property type="entry name" value="Ribosomal_L13"/>
    <property type="match status" value="1"/>
</dbReference>
<evidence type="ECO:0000313" key="5">
    <source>
        <dbReference type="EMBL" id="CAD9103808.1"/>
    </source>
</evidence>
<dbReference type="AlphaFoldDB" id="A0A7S1PW21"/>